<dbReference type="GeneID" id="92932477"/>
<proteinExistence type="predicted"/>
<accession>A0A059ZXN6</accession>
<dbReference type="EMBL" id="CP005986">
    <property type="protein sequence ID" value="AIA56255.1"/>
    <property type="molecule type" value="Genomic_DNA"/>
</dbReference>
<protein>
    <recommendedName>
        <fullName evidence="4">Leucine rich repeat variant</fullName>
    </recommendedName>
</protein>
<dbReference type="Gene3D" id="1.25.10.10">
    <property type="entry name" value="Leucine-rich Repeat Variant"/>
    <property type="match status" value="1"/>
</dbReference>
<reference evidence="2 3" key="1">
    <citation type="journal article" date="2009" name="J. Bacteriol.">
        <title>Draft genome sequence of the extremely acidophilic bacterium Acidithiobacillus caldus ATCC 51756 reveals metabolic versatility in the genus Acidithiobacillus.</title>
        <authorList>
            <person name="Valdes J."/>
            <person name="Quatrini R."/>
            <person name="Hallberg K."/>
            <person name="Dopson M."/>
            <person name="Valenzuela P.D."/>
            <person name="Holmes D.S."/>
        </authorList>
    </citation>
    <scope>NUCLEOTIDE SEQUENCE [LARGE SCALE GENOMIC DNA]</scope>
    <source>
        <strain evidence="3">ATCC 51756 / DSM 8584 / KU</strain>
    </source>
</reference>
<organism evidence="2 3">
    <name type="scientific">Acidithiobacillus caldus (strain ATCC 51756 / DSM 8584 / KU)</name>
    <dbReference type="NCBI Taxonomy" id="637389"/>
    <lineage>
        <taxon>Bacteria</taxon>
        <taxon>Pseudomonadati</taxon>
        <taxon>Pseudomonadota</taxon>
        <taxon>Acidithiobacillia</taxon>
        <taxon>Acidithiobacillales</taxon>
        <taxon>Acidithiobacillaceae</taxon>
        <taxon>Acidithiobacillus</taxon>
    </lineage>
</organism>
<dbReference type="KEGG" id="acz:Acaty_c2411"/>
<sequence length="147" mass="17070">MQENANDLLEPWPSLELAARLDWALSPKLPAPYRQALLQEQWVQTRCYFARRTDLRPAEVEHFCKDPDYVVRLCMAKRPDLSPEQVAALCRDKDPNVRYAIARNALLSAEQRRQLLEDKDELVRQAAQKGPRPSQTRCRPGQVALYR</sequence>
<dbReference type="InterPro" id="IPR011989">
    <property type="entry name" value="ARM-like"/>
</dbReference>
<evidence type="ECO:0000256" key="1">
    <source>
        <dbReference type="SAM" id="MobiDB-lite"/>
    </source>
</evidence>
<dbReference type="HOGENOM" id="CLU_1677069_0_0_6"/>
<dbReference type="AlphaFoldDB" id="A0A059ZXN6"/>
<dbReference type="RefSeq" id="WP_014003489.1">
    <property type="nucleotide sequence ID" value="NZ_CP005986.1"/>
</dbReference>
<evidence type="ECO:0008006" key="4">
    <source>
        <dbReference type="Google" id="ProtNLM"/>
    </source>
</evidence>
<dbReference type="InterPro" id="IPR016024">
    <property type="entry name" value="ARM-type_fold"/>
</dbReference>
<dbReference type="eggNOG" id="ENOG5033XHQ">
    <property type="taxonomic scope" value="Bacteria"/>
</dbReference>
<name>A0A059ZXN6_ACICK</name>
<evidence type="ECO:0000313" key="2">
    <source>
        <dbReference type="EMBL" id="AIA56255.1"/>
    </source>
</evidence>
<gene>
    <name evidence="2" type="ORF">Acaty_c2411</name>
</gene>
<evidence type="ECO:0000313" key="3">
    <source>
        <dbReference type="Proteomes" id="UP000005522"/>
    </source>
</evidence>
<dbReference type="Proteomes" id="UP000005522">
    <property type="component" value="Chromosome"/>
</dbReference>
<dbReference type="SUPFAM" id="SSF48371">
    <property type="entry name" value="ARM repeat"/>
    <property type="match status" value="1"/>
</dbReference>
<feature type="region of interest" description="Disordered" evidence="1">
    <location>
        <begin position="125"/>
        <end position="147"/>
    </location>
</feature>